<dbReference type="InterPro" id="IPR051906">
    <property type="entry name" value="TolC-like"/>
</dbReference>
<protein>
    <recommendedName>
        <fullName evidence="8">Heavy metal RND efflux outer membrane protein, CzcC family</fullName>
    </recommendedName>
</protein>
<comment type="subcellular location">
    <subcellularLocation>
        <location evidence="1">Cell outer membrane</location>
    </subcellularLocation>
</comment>
<dbReference type="SUPFAM" id="SSF56954">
    <property type="entry name" value="Outer membrane efflux proteins (OEP)"/>
    <property type="match status" value="1"/>
</dbReference>
<evidence type="ECO:0000256" key="1">
    <source>
        <dbReference type="ARBA" id="ARBA00004442"/>
    </source>
</evidence>
<evidence type="ECO:0000313" key="7">
    <source>
        <dbReference type="EMBL" id="VAW02928.1"/>
    </source>
</evidence>
<dbReference type="EMBL" id="UOEE01000348">
    <property type="protein sequence ID" value="VAW02928.1"/>
    <property type="molecule type" value="Genomic_DNA"/>
</dbReference>
<evidence type="ECO:0000256" key="2">
    <source>
        <dbReference type="ARBA" id="ARBA00022448"/>
    </source>
</evidence>
<dbReference type="Pfam" id="PF02321">
    <property type="entry name" value="OEP"/>
    <property type="match status" value="1"/>
</dbReference>
<evidence type="ECO:0000256" key="5">
    <source>
        <dbReference type="ARBA" id="ARBA00023136"/>
    </source>
</evidence>
<dbReference type="GO" id="GO:0009279">
    <property type="term" value="C:cell outer membrane"/>
    <property type="evidence" value="ECO:0007669"/>
    <property type="project" value="UniProtKB-SubCell"/>
</dbReference>
<dbReference type="GO" id="GO:0015288">
    <property type="term" value="F:porin activity"/>
    <property type="evidence" value="ECO:0007669"/>
    <property type="project" value="TreeGrafter"/>
</dbReference>
<keyword evidence="5" id="KW-0472">Membrane</keyword>
<dbReference type="Gene3D" id="1.20.1600.10">
    <property type="entry name" value="Outer membrane efflux proteins (OEP)"/>
    <property type="match status" value="1"/>
</dbReference>
<gene>
    <name evidence="7" type="ORF">MNBD_ALPHA06-919</name>
</gene>
<proteinExistence type="predicted"/>
<dbReference type="InterPro" id="IPR003423">
    <property type="entry name" value="OMP_efflux"/>
</dbReference>
<keyword evidence="2" id="KW-0813">Transport</keyword>
<organism evidence="7">
    <name type="scientific">hydrothermal vent metagenome</name>
    <dbReference type="NCBI Taxonomy" id="652676"/>
    <lineage>
        <taxon>unclassified sequences</taxon>
        <taxon>metagenomes</taxon>
        <taxon>ecological metagenomes</taxon>
    </lineage>
</organism>
<accession>A0A3B0SCK6</accession>
<reference evidence="7" key="1">
    <citation type="submission" date="2018-06" db="EMBL/GenBank/DDBJ databases">
        <authorList>
            <person name="Zhirakovskaya E."/>
        </authorList>
    </citation>
    <scope>NUCLEOTIDE SEQUENCE</scope>
</reference>
<sequence>MNSLTFSLVFAFVASICISTPAFSQTPLSIEESVNIALQANDPSVALFEERALALEERAIADSQLPDPTFTAKVQNVPLSSFDINREGMTQLSLGARQAFPKGKTRALTREKRMSEAVAERMRKTLTERQIALQTRASWLELYYWQGAREITEQSRSQISDLGGVAEAVFATGRSAAQNVLRIDLETSLLGAKLIEIDRKSDVARADMIRLIGIANAARPLPDNFPQLPPFPSTKDMQAGLIAHPSIRVFDAKLDARARDVDIAGEQYKPGFAVEGAYGVRDSRSDFGSIGVALSVPLFTANRQDRTLKAAKRLKASERLGRDAQLLELNRELGRAYAEWARLGERISLYEVDVLKRAKDTAEAALIGYQNETADFAELVRAELVVLNTELTLLRLRIDREKSHAVLLYLNGENNE</sequence>
<evidence type="ECO:0000256" key="6">
    <source>
        <dbReference type="ARBA" id="ARBA00023237"/>
    </source>
</evidence>
<keyword evidence="3" id="KW-1134">Transmembrane beta strand</keyword>
<dbReference type="AlphaFoldDB" id="A0A3B0SCK6"/>
<name>A0A3B0SCK6_9ZZZZ</name>
<dbReference type="PANTHER" id="PTHR30026">
    <property type="entry name" value="OUTER MEMBRANE PROTEIN TOLC"/>
    <property type="match status" value="1"/>
</dbReference>
<dbReference type="GO" id="GO:0015562">
    <property type="term" value="F:efflux transmembrane transporter activity"/>
    <property type="evidence" value="ECO:0007669"/>
    <property type="project" value="InterPro"/>
</dbReference>
<keyword evidence="4" id="KW-0812">Transmembrane</keyword>
<evidence type="ECO:0000256" key="3">
    <source>
        <dbReference type="ARBA" id="ARBA00022452"/>
    </source>
</evidence>
<keyword evidence="6" id="KW-0998">Cell outer membrane</keyword>
<evidence type="ECO:0008006" key="8">
    <source>
        <dbReference type="Google" id="ProtNLM"/>
    </source>
</evidence>
<dbReference type="GO" id="GO:1990281">
    <property type="term" value="C:efflux pump complex"/>
    <property type="evidence" value="ECO:0007669"/>
    <property type="project" value="TreeGrafter"/>
</dbReference>
<evidence type="ECO:0000256" key="4">
    <source>
        <dbReference type="ARBA" id="ARBA00022692"/>
    </source>
</evidence>
<dbReference type="PANTHER" id="PTHR30026:SF20">
    <property type="entry name" value="OUTER MEMBRANE PROTEIN TOLC"/>
    <property type="match status" value="1"/>
</dbReference>